<sequence length="48" mass="5417">MPLSFTTSHAVTDGFHVSRFFEELQQAFDQPEIYLGNETKKGPASLED</sequence>
<comment type="caution">
    <text evidence="1">The sequence shown here is derived from an EMBL/GenBank/DDBJ whole genome shotgun (WGS) entry which is preliminary data.</text>
</comment>
<accession>A0ABS6TGI8</accession>
<evidence type="ECO:0000313" key="1">
    <source>
        <dbReference type="EMBL" id="MBV7391993.1"/>
    </source>
</evidence>
<dbReference type="EMBL" id="JAHUZB010000007">
    <property type="protein sequence ID" value="MBV7391993.1"/>
    <property type="molecule type" value="Genomic_DNA"/>
</dbReference>
<keyword evidence="2" id="KW-1185">Reference proteome</keyword>
<organism evidence="1 2">
    <name type="scientific">Enterococcus alishanensis</name>
    <dbReference type="NCBI Taxonomy" id="1303817"/>
    <lineage>
        <taxon>Bacteria</taxon>
        <taxon>Bacillati</taxon>
        <taxon>Bacillota</taxon>
        <taxon>Bacilli</taxon>
        <taxon>Lactobacillales</taxon>
        <taxon>Enterococcaceae</taxon>
        <taxon>Enterococcus</taxon>
    </lineage>
</organism>
<evidence type="ECO:0008006" key="3">
    <source>
        <dbReference type="Google" id="ProtNLM"/>
    </source>
</evidence>
<dbReference type="RefSeq" id="WP_218327206.1">
    <property type="nucleotide sequence ID" value="NZ_JAHUZB010000007.1"/>
</dbReference>
<name>A0ABS6TGI8_9ENTE</name>
<gene>
    <name evidence="1" type="ORF">KUA55_15030</name>
</gene>
<protein>
    <recommendedName>
        <fullName evidence="3">Chloramphenicol acetyltransferase</fullName>
    </recommendedName>
</protein>
<dbReference type="Proteomes" id="UP000774130">
    <property type="component" value="Unassembled WGS sequence"/>
</dbReference>
<proteinExistence type="predicted"/>
<reference evidence="1 2" key="1">
    <citation type="submission" date="2021-06" db="EMBL/GenBank/DDBJ databases">
        <title>Enterococcus alishanensis sp. nov., a novel lactic acid bacterium isolated from fresh coffee beans.</title>
        <authorList>
            <person name="Chen Y.-S."/>
        </authorList>
    </citation>
    <scope>NUCLEOTIDE SEQUENCE [LARGE SCALE GENOMIC DNA]</scope>
    <source>
        <strain evidence="1 2">ALS3</strain>
    </source>
</reference>
<evidence type="ECO:0000313" key="2">
    <source>
        <dbReference type="Proteomes" id="UP000774130"/>
    </source>
</evidence>